<name>A0A5Y1YGK4_SALDZ</name>
<protein>
    <submittedName>
        <fullName evidence="1">Uncharacterized protein</fullName>
    </submittedName>
</protein>
<comment type="caution">
    <text evidence="1">The sequence shown here is derived from an EMBL/GenBank/DDBJ whole genome shotgun (WGS) entry which is preliminary data.</text>
</comment>
<organism evidence="1">
    <name type="scientific">Salmonella diarizonae</name>
    <dbReference type="NCBI Taxonomy" id="59204"/>
    <lineage>
        <taxon>Bacteria</taxon>
        <taxon>Pseudomonadati</taxon>
        <taxon>Pseudomonadota</taxon>
        <taxon>Gammaproteobacteria</taxon>
        <taxon>Enterobacterales</taxon>
        <taxon>Enterobacteriaceae</taxon>
        <taxon>Salmonella</taxon>
    </lineage>
</organism>
<dbReference type="Proteomes" id="UP000839735">
    <property type="component" value="Unassembled WGS sequence"/>
</dbReference>
<sequence>MWAIFNSVKWLLTSLIDRRYVDNKNIILFVYGFVNKLIAKLHKDDLFNRKTGSYQKILLFRRML</sequence>
<gene>
    <name evidence="1" type="ORF">CTQ69_27925</name>
</gene>
<reference evidence="1" key="1">
    <citation type="submission" date="2018-08" db="EMBL/GenBank/DDBJ databases">
        <authorList>
            <person name="Ashton P.M."/>
            <person name="Dallman T."/>
            <person name="Nair S."/>
            <person name="De Pinna E."/>
            <person name="Peters T."/>
            <person name="Grant K."/>
        </authorList>
    </citation>
    <scope>NUCLEOTIDE SEQUENCE [LARGE SCALE GENOMIC DNA]</scope>
    <source>
        <strain evidence="1">294779</strain>
    </source>
</reference>
<dbReference type="EMBL" id="AAIBIC010000102">
    <property type="protein sequence ID" value="ECC3917676.1"/>
    <property type="molecule type" value="Genomic_DNA"/>
</dbReference>
<proteinExistence type="predicted"/>
<accession>A0A5Y1YGK4</accession>
<evidence type="ECO:0000313" key="1">
    <source>
        <dbReference type="EMBL" id="ECC3917676.1"/>
    </source>
</evidence>
<dbReference type="AlphaFoldDB" id="A0A5Y1YGK4"/>